<dbReference type="PANTHER" id="PTHR10374">
    <property type="entry name" value="LACTOYLGLUTATHIONE LYASE GLYOXALASE I"/>
    <property type="match status" value="1"/>
</dbReference>
<dbReference type="OMA" id="QHPNTFG"/>
<gene>
    <name evidence="3" type="ORF">UCREL1_8259</name>
</gene>
<name>M7SKR4_EUTLA</name>
<evidence type="ECO:0000313" key="3">
    <source>
        <dbReference type="EMBL" id="EMR64767.1"/>
    </source>
</evidence>
<dbReference type="AlphaFoldDB" id="M7SKR4"/>
<dbReference type="Gene3D" id="3.10.180.10">
    <property type="entry name" value="2,3-Dihydroxybiphenyl 1,2-Dioxygenase, domain 1"/>
    <property type="match status" value="1"/>
</dbReference>
<feature type="domain" description="VOC" evidence="2">
    <location>
        <begin position="51"/>
        <end position="228"/>
    </location>
</feature>
<dbReference type="SUPFAM" id="SSF54593">
    <property type="entry name" value="Glyoxalase/Bleomycin resistance protein/Dihydroxybiphenyl dioxygenase"/>
    <property type="match status" value="1"/>
</dbReference>
<dbReference type="OrthoDB" id="16820at2759"/>
<keyword evidence="1" id="KW-0732">Signal</keyword>
<dbReference type="PROSITE" id="PS51257">
    <property type="entry name" value="PROKAR_LIPOPROTEIN"/>
    <property type="match status" value="1"/>
</dbReference>
<proteinExistence type="predicted"/>
<evidence type="ECO:0000256" key="1">
    <source>
        <dbReference type="SAM" id="SignalP"/>
    </source>
</evidence>
<dbReference type="KEGG" id="ela:UCREL1_8259"/>
<dbReference type="InterPro" id="IPR029068">
    <property type="entry name" value="Glyas_Bleomycin-R_OHBP_Dase"/>
</dbReference>
<dbReference type="GO" id="GO:0016829">
    <property type="term" value="F:lyase activity"/>
    <property type="evidence" value="ECO:0007669"/>
    <property type="project" value="UniProtKB-KW"/>
</dbReference>
<accession>M7SKR4</accession>
<dbReference type="EMBL" id="KB707003">
    <property type="protein sequence ID" value="EMR64767.1"/>
    <property type="molecule type" value="Genomic_DNA"/>
</dbReference>
<reference evidence="4" key="1">
    <citation type="journal article" date="2013" name="Genome Announc.">
        <title>Draft genome sequence of the grapevine dieback fungus Eutypa lata UCR-EL1.</title>
        <authorList>
            <person name="Blanco-Ulate B."/>
            <person name="Rolshausen P.E."/>
            <person name="Cantu D."/>
        </authorList>
    </citation>
    <scope>NUCLEOTIDE SEQUENCE [LARGE SCALE GENOMIC DNA]</scope>
    <source>
        <strain evidence="4">UCR-EL1</strain>
    </source>
</reference>
<keyword evidence="4" id="KW-1185">Reference proteome</keyword>
<dbReference type="Pfam" id="PF00903">
    <property type="entry name" value="Glyoxalase"/>
    <property type="match status" value="1"/>
</dbReference>
<organism evidence="3 4">
    <name type="scientific">Eutypa lata (strain UCR-EL1)</name>
    <name type="common">Grapevine dieback disease fungus</name>
    <name type="synonym">Eutypa armeniacae</name>
    <dbReference type="NCBI Taxonomy" id="1287681"/>
    <lineage>
        <taxon>Eukaryota</taxon>
        <taxon>Fungi</taxon>
        <taxon>Dikarya</taxon>
        <taxon>Ascomycota</taxon>
        <taxon>Pezizomycotina</taxon>
        <taxon>Sordariomycetes</taxon>
        <taxon>Xylariomycetidae</taxon>
        <taxon>Xylariales</taxon>
        <taxon>Diatrypaceae</taxon>
        <taxon>Eutypa</taxon>
    </lineage>
</organism>
<keyword evidence="3" id="KW-0456">Lyase</keyword>
<evidence type="ECO:0000313" key="4">
    <source>
        <dbReference type="Proteomes" id="UP000012174"/>
    </source>
</evidence>
<dbReference type="InterPro" id="IPR037523">
    <property type="entry name" value="VOC_core"/>
</dbReference>
<dbReference type="HOGENOM" id="CLU_098722_0_0_1"/>
<dbReference type="STRING" id="1287681.M7SKR4"/>
<feature type="signal peptide" evidence="1">
    <location>
        <begin position="1"/>
        <end position="19"/>
    </location>
</feature>
<sequence>MRFTTSLLVAASFISAAFGCLPARDESNTGEYPYPIIGSDEASDPATTGYFINHFSLNVKNLTRSLDFYNQIFGMRHMFTLRASEHSSIAYMAHSQAGRNGTGYQTAAEMIRDKNNMAGLVELIHMDIPGLDIPASTEKSNTFGHIGMVVPDIKATQERLESFGVTVYKNAGDILPEEGPLVRAFAVQQMEEVYPEEYEAVLAVLNEVSKPLIFASDPDGNLIEIQVRDGPSIV</sequence>
<dbReference type="PANTHER" id="PTHR10374:SF19">
    <property type="entry name" value="LYASE (GLO1), PUTATIVE (AFU_ORTHOLOGUE AFUA_2G13550)-RELATED"/>
    <property type="match status" value="1"/>
</dbReference>
<dbReference type="InterPro" id="IPR004360">
    <property type="entry name" value="Glyas_Fos-R_dOase_dom"/>
</dbReference>
<dbReference type="Proteomes" id="UP000012174">
    <property type="component" value="Unassembled WGS sequence"/>
</dbReference>
<protein>
    <submittedName>
        <fullName evidence="3">Putative lactoylglutathione lyase protein</fullName>
    </submittedName>
</protein>
<dbReference type="PROSITE" id="PS51819">
    <property type="entry name" value="VOC"/>
    <property type="match status" value="1"/>
</dbReference>
<dbReference type="eggNOG" id="ENOG502SRYP">
    <property type="taxonomic scope" value="Eukaryota"/>
</dbReference>
<feature type="chain" id="PRO_5004084721" evidence="1">
    <location>
        <begin position="20"/>
        <end position="234"/>
    </location>
</feature>
<evidence type="ECO:0000259" key="2">
    <source>
        <dbReference type="PROSITE" id="PS51819"/>
    </source>
</evidence>